<evidence type="ECO:0000313" key="2">
    <source>
        <dbReference type="Proteomes" id="UP000050795"/>
    </source>
</evidence>
<accession>A0AA85IQA6</accession>
<protein>
    <submittedName>
        <fullName evidence="3">Uncharacterized protein</fullName>
    </submittedName>
</protein>
<feature type="region of interest" description="Disordered" evidence="1">
    <location>
        <begin position="180"/>
        <end position="219"/>
    </location>
</feature>
<reference evidence="2" key="1">
    <citation type="submission" date="2022-06" db="EMBL/GenBank/DDBJ databases">
        <authorList>
            <person name="Berger JAMES D."/>
            <person name="Berger JAMES D."/>
        </authorList>
    </citation>
    <scope>NUCLEOTIDE SEQUENCE [LARGE SCALE GENOMIC DNA]</scope>
</reference>
<dbReference type="AlphaFoldDB" id="A0AA85IQA6"/>
<dbReference type="WBParaSite" id="TREG1_103480.2">
    <property type="protein sequence ID" value="TREG1_103480.2"/>
    <property type="gene ID" value="TREG1_103480"/>
</dbReference>
<reference evidence="3" key="2">
    <citation type="submission" date="2023-11" db="UniProtKB">
        <authorList>
            <consortium name="WormBaseParasite"/>
        </authorList>
    </citation>
    <scope>IDENTIFICATION</scope>
</reference>
<keyword evidence="2" id="KW-1185">Reference proteome</keyword>
<feature type="region of interest" description="Disordered" evidence="1">
    <location>
        <begin position="378"/>
        <end position="397"/>
    </location>
</feature>
<evidence type="ECO:0000313" key="3">
    <source>
        <dbReference type="WBParaSite" id="TREG1_103480.2"/>
    </source>
</evidence>
<evidence type="ECO:0000256" key="1">
    <source>
        <dbReference type="SAM" id="MobiDB-lite"/>
    </source>
</evidence>
<sequence>MMARREQQSEQGCHRPRRNLAKSSDDNVLGISWKEEQELRKAMYVSLRDQQQSNAEANTCERLRSLRSSSSSMTRITSPKKLRSNIVKSRSAVDNKHARKNYRSMPLVEDVNLTETDLRTKFQKKELLNSLPVSGDKASIKSAFVENQSDRVKIPQNTSRIRLRDLPNRRSLVRISDVDNQMGDANSTNRKASGSSRAYEGSGGISSIASPGCSRRRTSITASNNANSDYCSTNISRRKNVGKRNSCSSPIGKESFKSESIDKYATCSSPKKSRTQTLKVKRRSLVAAVSPVIPAKELNDSASKCVSNGDCHRDFQMFLKSHDNFPSEVWQDHTGQPPLVSDFIKFLCNYDYEDPCNPNKEWFNKLYIFHGKSLQRASQSSQPSSKSSKRGQLNSNIVNSTTNITVGTSQQTKSPASVRTSGLRIAKKFAYVQQPRNTCSVHRPISAFLKSDVIDNKPRTKHPSTTQLCNRLRALEHCCEVQYSIGSC</sequence>
<proteinExistence type="predicted"/>
<feature type="compositionally biased region" description="Polar residues" evidence="1">
    <location>
        <begin position="183"/>
        <end position="196"/>
    </location>
</feature>
<name>A0AA85IQA6_TRIRE</name>
<dbReference type="Proteomes" id="UP000050795">
    <property type="component" value="Unassembled WGS sequence"/>
</dbReference>
<organism evidence="2 3">
    <name type="scientific">Trichobilharzia regenti</name>
    <name type="common">Nasal bird schistosome</name>
    <dbReference type="NCBI Taxonomy" id="157069"/>
    <lineage>
        <taxon>Eukaryota</taxon>
        <taxon>Metazoa</taxon>
        <taxon>Spiralia</taxon>
        <taxon>Lophotrochozoa</taxon>
        <taxon>Platyhelminthes</taxon>
        <taxon>Trematoda</taxon>
        <taxon>Digenea</taxon>
        <taxon>Strigeidida</taxon>
        <taxon>Schistosomatoidea</taxon>
        <taxon>Schistosomatidae</taxon>
        <taxon>Trichobilharzia</taxon>
    </lineage>
</organism>
<feature type="region of interest" description="Disordered" evidence="1">
    <location>
        <begin position="1"/>
        <end position="24"/>
    </location>
</feature>